<dbReference type="Pfam" id="PF02885">
    <property type="entry name" value="Glycos_trans_3N"/>
    <property type="match status" value="1"/>
</dbReference>
<dbReference type="Gene3D" id="1.20.970.10">
    <property type="entry name" value="Transferase, Pyrimidine Nucleoside Phosphorylase, Chain C"/>
    <property type="match status" value="1"/>
</dbReference>
<proteinExistence type="predicted"/>
<dbReference type="PANTHER" id="PTHR43285">
    <property type="entry name" value="ANTHRANILATE PHOSPHORIBOSYLTRANSFERASE"/>
    <property type="match status" value="1"/>
</dbReference>
<evidence type="ECO:0000259" key="4">
    <source>
        <dbReference type="Pfam" id="PF00591"/>
    </source>
</evidence>
<keyword evidence="7" id="KW-1185">Reference proteome</keyword>
<evidence type="ECO:0000256" key="3">
    <source>
        <dbReference type="ARBA" id="ARBA00023141"/>
    </source>
</evidence>
<protein>
    <recommendedName>
        <fullName evidence="8">Anthranilate phosphoribosyltransferase</fullName>
    </recommendedName>
</protein>
<dbReference type="Proteomes" id="UP000186657">
    <property type="component" value="Unassembled WGS sequence"/>
</dbReference>
<accession>A0A1U7N2Q2</accession>
<comment type="caution">
    <text evidence="6">The sequence shown here is derived from an EMBL/GenBank/DDBJ whole genome shotgun (WGS) entry which is preliminary data.</text>
</comment>
<dbReference type="RefSeq" id="WP_075900278.1">
    <property type="nucleotide sequence ID" value="NZ_MKZS01000001.1"/>
</dbReference>
<sequence length="365" mass="40292">MSNAFRELLKKVGSGVHTGKALTREEATTAIRLMLTQEATPAQIGAFMIAHRIKRPTSEELAGMLDAYDQLGPRLEPWDINHGQDASRSLSSASSLGITVLGTPYDGRNRTAPVTPLTALVLATAGVPVVMHGGDCMPTKYGVPLIEIWQGLGMDFSQLSMPQVQQVLETTGLGFIYLPQHFPQADQLVSYRDQIGKRPPIATMELLWSAYRGETHHVAGYVHPPTEILFRQTSQLRLVKNFTFVKGLEGSCDLPRDRTAIIAISEPSSREGFERLLLHPSEYGLPGKDLPFESTTKLLAQYQEILKGKSNPLMPATIWNGGFYLWRCGVCPDFRAGLAKAEDLFTSGNVAQKFNEIVDYLHKVK</sequence>
<dbReference type="EMBL" id="MKZS01000001">
    <property type="protein sequence ID" value="OLT60223.1"/>
    <property type="molecule type" value="Genomic_DNA"/>
</dbReference>
<keyword evidence="3" id="KW-0028">Amino-acid biosynthesis</keyword>
<feature type="domain" description="Glycosyl transferase family 3" evidence="4">
    <location>
        <begin position="107"/>
        <end position="349"/>
    </location>
</feature>
<dbReference type="PANTHER" id="PTHR43285:SF3">
    <property type="entry name" value="SLL1634 PROTEIN"/>
    <property type="match status" value="1"/>
</dbReference>
<keyword evidence="1" id="KW-0328">Glycosyltransferase</keyword>
<dbReference type="InterPro" id="IPR036320">
    <property type="entry name" value="Glycosyl_Trfase_fam3_N_dom_sf"/>
</dbReference>
<evidence type="ECO:0000256" key="1">
    <source>
        <dbReference type="ARBA" id="ARBA00022676"/>
    </source>
</evidence>
<dbReference type="AlphaFoldDB" id="A0A1U7N2Q2"/>
<gene>
    <name evidence="6" type="ORF">BJP37_15525</name>
</gene>
<dbReference type="GO" id="GO:0005829">
    <property type="term" value="C:cytosol"/>
    <property type="evidence" value="ECO:0007669"/>
    <property type="project" value="TreeGrafter"/>
</dbReference>
<organism evidence="6 7">
    <name type="scientific">Moorena bouillonii PNG</name>
    <dbReference type="NCBI Taxonomy" id="568701"/>
    <lineage>
        <taxon>Bacteria</taxon>
        <taxon>Bacillati</taxon>
        <taxon>Cyanobacteriota</taxon>
        <taxon>Cyanophyceae</taxon>
        <taxon>Coleofasciculales</taxon>
        <taxon>Coleofasciculaceae</taxon>
        <taxon>Moorena</taxon>
    </lineage>
</organism>
<evidence type="ECO:0000259" key="5">
    <source>
        <dbReference type="Pfam" id="PF02885"/>
    </source>
</evidence>
<dbReference type="SUPFAM" id="SSF47648">
    <property type="entry name" value="Nucleoside phosphorylase/phosphoribosyltransferase N-terminal domain"/>
    <property type="match status" value="1"/>
</dbReference>
<dbReference type="SUPFAM" id="SSF52418">
    <property type="entry name" value="Nucleoside phosphorylase/phosphoribosyltransferase catalytic domain"/>
    <property type="match status" value="1"/>
</dbReference>
<dbReference type="InterPro" id="IPR017459">
    <property type="entry name" value="Glycosyl_Trfase_fam3_N_dom"/>
</dbReference>
<evidence type="ECO:0000313" key="6">
    <source>
        <dbReference type="EMBL" id="OLT60223.1"/>
    </source>
</evidence>
<dbReference type="NCBIfam" id="NF005635">
    <property type="entry name" value="PRK07394.1"/>
    <property type="match status" value="1"/>
</dbReference>
<evidence type="ECO:0000256" key="2">
    <source>
        <dbReference type="ARBA" id="ARBA00022679"/>
    </source>
</evidence>
<keyword evidence="3" id="KW-0057">Aromatic amino acid biosynthesis</keyword>
<reference evidence="6 7" key="1">
    <citation type="submission" date="2016-10" db="EMBL/GenBank/DDBJ databases">
        <title>Comparative genomics uncovers the prolific and rare metabolic potential of the cyanobacterial genus Moorea.</title>
        <authorList>
            <person name="Leao T."/>
            <person name="Castelao G."/>
            <person name="Korobeynikov A."/>
            <person name="Monroe E.A."/>
            <person name="Podell S."/>
            <person name="Glukhov E."/>
            <person name="Allen E."/>
            <person name="Gerwick W.H."/>
            <person name="Gerwick L."/>
        </authorList>
    </citation>
    <scope>NUCLEOTIDE SEQUENCE [LARGE SCALE GENOMIC DNA]</scope>
    <source>
        <strain evidence="6 7">PNG5-198</strain>
    </source>
</reference>
<keyword evidence="2" id="KW-0808">Transferase</keyword>
<evidence type="ECO:0000313" key="7">
    <source>
        <dbReference type="Proteomes" id="UP000186657"/>
    </source>
</evidence>
<dbReference type="InterPro" id="IPR005940">
    <property type="entry name" value="Anthranilate_Pribosyl_Tfrase"/>
</dbReference>
<dbReference type="InterPro" id="IPR035902">
    <property type="entry name" value="Nuc_phospho_transferase"/>
</dbReference>
<dbReference type="GO" id="GO:0000162">
    <property type="term" value="P:L-tryptophan biosynthetic process"/>
    <property type="evidence" value="ECO:0007669"/>
    <property type="project" value="InterPro"/>
</dbReference>
<name>A0A1U7N2Q2_9CYAN</name>
<dbReference type="InterPro" id="IPR000312">
    <property type="entry name" value="Glycosyl_Trfase_fam3"/>
</dbReference>
<dbReference type="Pfam" id="PF00591">
    <property type="entry name" value="Glycos_transf_3"/>
    <property type="match status" value="1"/>
</dbReference>
<feature type="domain" description="Glycosyl transferase family 3 N-terminal" evidence="5">
    <location>
        <begin position="6"/>
        <end position="69"/>
    </location>
</feature>
<dbReference type="GO" id="GO:0004048">
    <property type="term" value="F:anthranilate phosphoribosyltransferase activity"/>
    <property type="evidence" value="ECO:0007669"/>
    <property type="project" value="InterPro"/>
</dbReference>
<evidence type="ECO:0008006" key="8">
    <source>
        <dbReference type="Google" id="ProtNLM"/>
    </source>
</evidence>
<dbReference type="FunFam" id="3.40.1030.10:FF:000010">
    <property type="entry name" value="Anthranilate phosphoribosyltransferase"/>
    <property type="match status" value="1"/>
</dbReference>
<dbReference type="Gene3D" id="3.40.1030.10">
    <property type="entry name" value="Nucleoside phosphorylase/phosphoribosyltransferase catalytic domain"/>
    <property type="match status" value="1"/>
</dbReference>